<feature type="domain" description="NAD-glutamate dehydrogenase catalytic" evidence="2">
    <location>
        <begin position="718"/>
        <end position="1208"/>
    </location>
</feature>
<dbReference type="PANTHER" id="PTHR43403:SF1">
    <property type="entry name" value="NAD-SPECIFIC GLUTAMATE DEHYDROGENASE"/>
    <property type="match status" value="1"/>
</dbReference>
<evidence type="ECO:0000259" key="6">
    <source>
        <dbReference type="Pfam" id="PF21077"/>
    </source>
</evidence>
<dbReference type="Pfam" id="PF21077">
    <property type="entry name" value="GDH_ACT3"/>
    <property type="match status" value="1"/>
</dbReference>
<dbReference type="InterPro" id="IPR049062">
    <property type="entry name" value="NAD_Glu_DH_ACT2"/>
</dbReference>
<evidence type="ECO:0000259" key="5">
    <source>
        <dbReference type="Pfam" id="PF21076"/>
    </source>
</evidence>
<protein>
    <submittedName>
        <fullName evidence="7">NAD-glutamate dehydrogenase</fullName>
        <ecNumber evidence="7">1.4.1.2</ecNumber>
    </submittedName>
</protein>
<dbReference type="InterPro" id="IPR049059">
    <property type="entry name" value="NAD_Glu_DH_HM1"/>
</dbReference>
<dbReference type="Pfam" id="PF21079">
    <property type="entry name" value="GDH_HM2"/>
    <property type="match status" value="1"/>
</dbReference>
<evidence type="ECO:0000259" key="2">
    <source>
        <dbReference type="Pfam" id="PF05088"/>
    </source>
</evidence>
<evidence type="ECO:0000313" key="8">
    <source>
        <dbReference type="Proteomes" id="UP001168380"/>
    </source>
</evidence>
<keyword evidence="8" id="KW-1185">Reference proteome</keyword>
<evidence type="ECO:0000256" key="1">
    <source>
        <dbReference type="ARBA" id="ARBA00023002"/>
    </source>
</evidence>
<dbReference type="PIRSF" id="PIRSF036761">
    <property type="entry name" value="GDH_Mll4104"/>
    <property type="match status" value="1"/>
</dbReference>
<dbReference type="InterPro" id="IPR049064">
    <property type="entry name" value="NAD_Glu_DH_ACT3"/>
</dbReference>
<feature type="domain" description="NAD-glutamate dehydrogenase ACT2" evidence="5">
    <location>
        <begin position="400"/>
        <end position="489"/>
    </location>
</feature>
<feature type="domain" description="NAD-glutamate dehydrogenase N-terminal ACT1" evidence="4">
    <location>
        <begin position="33"/>
        <end position="170"/>
    </location>
</feature>
<dbReference type="InterPro" id="IPR049056">
    <property type="entry name" value="NAD_Glu_DH_HM3"/>
</dbReference>
<dbReference type="InterPro" id="IPR024727">
    <property type="entry name" value="NAD_Glu_DH_N_ACT1"/>
</dbReference>
<name>A0ABT8TDK5_9GAMM</name>
<evidence type="ECO:0000259" key="4">
    <source>
        <dbReference type="Pfam" id="PF21075"/>
    </source>
</evidence>
<dbReference type="PANTHER" id="PTHR43403">
    <property type="entry name" value="NAD-SPECIFIC GLUTAMATE DEHYDROGENASE"/>
    <property type="match status" value="1"/>
</dbReference>
<dbReference type="InterPro" id="IPR046346">
    <property type="entry name" value="Aminoacid_DH-like_N_sf"/>
</dbReference>
<dbReference type="SUPFAM" id="SSF51735">
    <property type="entry name" value="NAD(P)-binding Rossmann-fold domains"/>
    <property type="match status" value="1"/>
</dbReference>
<dbReference type="InterPro" id="IPR049058">
    <property type="entry name" value="NAD_Glu_DH_HM2"/>
</dbReference>
<dbReference type="EMBL" id="JAULRT010000052">
    <property type="protein sequence ID" value="MDO3382207.1"/>
    <property type="molecule type" value="Genomic_DNA"/>
</dbReference>
<dbReference type="SUPFAM" id="SSF53223">
    <property type="entry name" value="Aminoacid dehydrogenase-like, N-terminal domain"/>
    <property type="match status" value="1"/>
</dbReference>
<dbReference type="Pfam" id="PF05088">
    <property type="entry name" value="Bac_GDH_CD"/>
    <property type="match status" value="1"/>
</dbReference>
<accession>A0ABT8TDK5</accession>
<organism evidence="7 8">
    <name type="scientific">Gilvimarinus algae</name>
    <dbReference type="NCBI Taxonomy" id="3058037"/>
    <lineage>
        <taxon>Bacteria</taxon>
        <taxon>Pseudomonadati</taxon>
        <taxon>Pseudomonadota</taxon>
        <taxon>Gammaproteobacteria</taxon>
        <taxon>Cellvibrionales</taxon>
        <taxon>Cellvibrionaceae</taxon>
        <taxon>Gilvimarinus</taxon>
    </lineage>
</organism>
<dbReference type="InterPro" id="IPR036291">
    <property type="entry name" value="NAD(P)-bd_dom_sf"/>
</dbReference>
<dbReference type="RefSeq" id="WP_302712368.1">
    <property type="nucleotide sequence ID" value="NZ_JAULRT010000052.1"/>
</dbReference>
<dbReference type="Pfam" id="PF21073">
    <property type="entry name" value="GDH_HM1"/>
    <property type="match status" value="1"/>
</dbReference>
<evidence type="ECO:0000313" key="7">
    <source>
        <dbReference type="EMBL" id="MDO3382207.1"/>
    </source>
</evidence>
<keyword evidence="1 7" id="KW-0560">Oxidoreductase</keyword>
<sequence length="1607" mass="180615">MEHADNWAFDVEAVAKRVSEPLPAREQAGCAEFVRLFFHHYPTGDMKGRARCDIDASLHWLWKMLNAGGDLPRVEVFNPEAEKLWQLPHTLVVVHQKDMPFLVDSVRMELTARNIPIHSIKSTPFCAERVGGELVGVASAQTREAPAEALIYLEVGRISDPLLLRELTASIEQVLADVSKVVENFAPLKSQVLAVADALDPVKEDNRLQDVSQTQAFLRWLADDHFTFLAYAEFDLQERDGRQVLVENRSARLGLFDDASKTKTKTLDDAHPGVARFYLSPSAIAFSKSPQRSRVHRNAYPDYVVIKRYDSDGKVCGEARFLGLYTSSVYSISPNRIPLLQDKVRQIYERIGLNVWSHEGKALEQVIETFPRDELFQSSAAELYDTLQGVLSISERYQVRLFVHRDRFGKFVSCLVYVPRDLFSTRVRLKIQKHIAATVGACDEEFNTFFSESVLARVHLVFRIPKGKVLDVDEQQLEREVADLARSWEDKLFEHLKNEGDEERARGLLKRYADAFSQAYQEAYRAPAASRDIAIIERMGIDDQLAMDIVPSDVDGLVRLKLFYRREPLALSDVIPVLENFGLRVVSEHPYPLRLSDNGVIWLHDFSLAPQLSVEVDINASADKLKTAFWSVWQGKAENDAFNKLVLAASLDWQRVNMLRVYAAYMRQTLFHYAHDYIAQALVNQVSLAGKLCEYFRIKFDPEETADTQQALEALASEISEALESVPDLSEDRIVRHYLALMQATVRCNFYQSRGRDYLALKLRPRELADVPEPKPLYEIFVYSARFEGVHLRGSKVARGGLRWSDRLQDYRTEVLGLVKAQQVKNAVIVPSGAKGGFVCKAAAGLDRDARQEEGVACYRQFISALLDLTDNLVDGEVVAPEQLVRHDDDDPYLVVAADKGTASFSDIANDIAQQADFWLGDAFASGGSQGYDHKAMGITAKGGWVCVQRHFKERGVDIQSESISVLGIGDMGGDVFGNGMLLSRAIKLTAAFNHMHIFIDPNPDPEVGFAERERLFNLPRSQWTDYQSDLISDGGGIFERSAKSIKITAPMKDRFGLTEDKLTPTQLIHQLLRAPVDLIWNGGIGTYVKSADESHAQVGDKANDGLRVDGRDLRCKVFGEGGNLGMTQRGRVEFCRAGGACNTDFIDNSAGVDCSDHEVNIKIALAELVKAGQLGEDERNQLLKEMTEEVATDVLQNNYRQAQAISLMQSDAVSRSAELRRFITSLESQGRLNRSLEFLPGDEDLAERHAAGEGLTRPELAVLMAYAKVGLKEDLATEVISQDPSIAPLCERAFPATLQSRYRETLHRHQLREEIIATQLTNEIVNYLGATFVQRMQDATGVSAAAVARAYLVARRTSELDTLWRKVETLDFEVDANVQQRLMKQLMRRMRRNTRWFLRNRRGEMNIGQQCDVFQPRLARVHDLILERLDDSARENWQKRIDAFVNDGVPESLATAIVSPGYLYSGLGIVDVVHSSGASEEQVAELYMALVSRLRLDGFAQQLSEARVETYWQAMAREAYMDDLESQVRSITATLVSALGEQGVESVVSQWAERHALMLGRWNTMVTHAQSAASTDYAMFAVALRELLDLSQVSRHREVEQQEVSK</sequence>
<gene>
    <name evidence="7" type="ORF">QWI16_08465</name>
</gene>
<dbReference type="Gene3D" id="3.40.50.720">
    <property type="entry name" value="NAD(P)-binding Rossmann-like Domain"/>
    <property type="match status" value="1"/>
</dbReference>
<dbReference type="Pfam" id="PF21074">
    <property type="entry name" value="GDH_C"/>
    <property type="match status" value="1"/>
</dbReference>
<dbReference type="InterPro" id="IPR048381">
    <property type="entry name" value="GDH_C"/>
</dbReference>
<dbReference type="InterPro" id="IPR007780">
    <property type="entry name" value="NAD_Glu_DH_bac"/>
</dbReference>
<dbReference type="InterPro" id="IPR028971">
    <property type="entry name" value="NAD-GDH_cat"/>
</dbReference>
<proteinExistence type="predicted"/>
<evidence type="ECO:0000259" key="3">
    <source>
        <dbReference type="Pfam" id="PF21074"/>
    </source>
</evidence>
<feature type="domain" description="NAD-glutamate dehydrogenase ACT3" evidence="6">
    <location>
        <begin position="554"/>
        <end position="619"/>
    </location>
</feature>
<dbReference type="Proteomes" id="UP001168380">
    <property type="component" value="Unassembled WGS sequence"/>
</dbReference>
<reference evidence="7" key="1">
    <citation type="submission" date="2023-07" db="EMBL/GenBank/DDBJ databases">
        <title>Gilvimarinus algae sp. nov., isolated from the surface of Kelp.</title>
        <authorList>
            <person name="Sun Y.Y."/>
            <person name="Gong Y."/>
            <person name="Du Z.J."/>
        </authorList>
    </citation>
    <scope>NUCLEOTIDE SEQUENCE</scope>
    <source>
        <strain evidence="7">SDUM040014</strain>
    </source>
</reference>
<dbReference type="GO" id="GO:0004352">
    <property type="term" value="F:glutamate dehydrogenase (NAD+) activity"/>
    <property type="evidence" value="ECO:0007669"/>
    <property type="project" value="UniProtKB-EC"/>
</dbReference>
<dbReference type="Pfam" id="PF21078">
    <property type="entry name" value="GDH_HM3"/>
    <property type="match status" value="1"/>
</dbReference>
<dbReference type="EC" id="1.4.1.2" evidence="7"/>
<dbReference type="Pfam" id="PF21076">
    <property type="entry name" value="GDH_ACT2"/>
    <property type="match status" value="1"/>
</dbReference>
<feature type="domain" description="NAD-specific glutamate dehydrogenase C-terminal" evidence="3">
    <location>
        <begin position="1253"/>
        <end position="1589"/>
    </location>
</feature>
<dbReference type="Pfam" id="PF21075">
    <property type="entry name" value="GDH_ACT1"/>
    <property type="match status" value="1"/>
</dbReference>
<comment type="caution">
    <text evidence="7">The sequence shown here is derived from an EMBL/GenBank/DDBJ whole genome shotgun (WGS) entry which is preliminary data.</text>
</comment>